<dbReference type="KEGG" id="crb:17897698"/>
<feature type="compositionally biased region" description="Acidic residues" evidence="1">
    <location>
        <begin position="87"/>
        <end position="99"/>
    </location>
</feature>
<dbReference type="EMBL" id="KB870805">
    <property type="protein sequence ID" value="EOA39040.1"/>
    <property type="molecule type" value="Genomic_DNA"/>
</dbReference>
<gene>
    <name evidence="2" type="ORF">CARUB_v10011630mg</name>
</gene>
<protein>
    <submittedName>
        <fullName evidence="2">Uncharacterized protein</fullName>
    </submittedName>
</protein>
<evidence type="ECO:0000256" key="1">
    <source>
        <dbReference type="SAM" id="MobiDB-lite"/>
    </source>
</evidence>
<reference evidence="3" key="1">
    <citation type="journal article" date="2013" name="Nat. Genet.">
        <title>The Capsella rubella genome and the genomic consequences of rapid mating system evolution.</title>
        <authorList>
            <person name="Slotte T."/>
            <person name="Hazzouri K.M."/>
            <person name="Agren J.A."/>
            <person name="Koenig D."/>
            <person name="Maumus F."/>
            <person name="Guo Y.L."/>
            <person name="Steige K."/>
            <person name="Platts A.E."/>
            <person name="Escobar J.S."/>
            <person name="Newman L.K."/>
            <person name="Wang W."/>
            <person name="Mandakova T."/>
            <person name="Vello E."/>
            <person name="Smith L.M."/>
            <person name="Henz S.R."/>
            <person name="Steffen J."/>
            <person name="Takuno S."/>
            <person name="Brandvain Y."/>
            <person name="Coop G."/>
            <person name="Andolfatto P."/>
            <person name="Hu T.T."/>
            <person name="Blanchette M."/>
            <person name="Clark R.M."/>
            <person name="Quesneville H."/>
            <person name="Nordborg M."/>
            <person name="Gaut B.S."/>
            <person name="Lysak M.A."/>
            <person name="Jenkins J."/>
            <person name="Grimwood J."/>
            <person name="Chapman J."/>
            <person name="Prochnik S."/>
            <person name="Shu S."/>
            <person name="Rokhsar D."/>
            <person name="Schmutz J."/>
            <person name="Weigel D."/>
            <person name="Wright S.I."/>
        </authorList>
    </citation>
    <scope>NUCLEOTIDE SEQUENCE [LARGE SCALE GENOMIC DNA]</scope>
    <source>
        <strain evidence="3">cv. Monte Gargano</strain>
    </source>
</reference>
<evidence type="ECO:0000313" key="2">
    <source>
        <dbReference type="EMBL" id="EOA39040.1"/>
    </source>
</evidence>
<feature type="compositionally biased region" description="Basic and acidic residues" evidence="1">
    <location>
        <begin position="106"/>
        <end position="120"/>
    </location>
</feature>
<evidence type="ECO:0000313" key="3">
    <source>
        <dbReference type="Proteomes" id="UP000029121"/>
    </source>
</evidence>
<proteinExistence type="predicted"/>
<accession>R0IKJ8</accession>
<organism evidence="2 3">
    <name type="scientific">Capsella rubella</name>
    <dbReference type="NCBI Taxonomy" id="81985"/>
    <lineage>
        <taxon>Eukaryota</taxon>
        <taxon>Viridiplantae</taxon>
        <taxon>Streptophyta</taxon>
        <taxon>Embryophyta</taxon>
        <taxon>Tracheophyta</taxon>
        <taxon>Spermatophyta</taxon>
        <taxon>Magnoliopsida</taxon>
        <taxon>eudicotyledons</taxon>
        <taxon>Gunneridae</taxon>
        <taxon>Pentapetalae</taxon>
        <taxon>rosids</taxon>
        <taxon>malvids</taxon>
        <taxon>Brassicales</taxon>
        <taxon>Brassicaceae</taxon>
        <taxon>Camelineae</taxon>
        <taxon>Capsella</taxon>
    </lineage>
</organism>
<feature type="region of interest" description="Disordered" evidence="1">
    <location>
        <begin position="33"/>
        <end position="69"/>
    </location>
</feature>
<sequence>MKGNNKKISSIFDQCHVTASQEVYLQRCGYAVPGQPLPDSDPSVEVRVSPPQLNDGIPSHGASDDSETDNVEVAVESQAIRFVSQEESAETVDVEDDAADPTVEVAAEKQSGRSDDERLGKKLKIPLRDVVKAIVMNSRNTEGEEEEEKKLEKMSCVQILLQKGFKF</sequence>
<keyword evidence="3" id="KW-1185">Reference proteome</keyword>
<name>R0IKJ8_9BRAS</name>
<dbReference type="OrthoDB" id="1110247at2759"/>
<dbReference type="AlphaFoldDB" id="R0IKJ8"/>
<dbReference type="eggNOG" id="ENOG502R1NQ">
    <property type="taxonomic scope" value="Eukaryota"/>
</dbReference>
<feature type="region of interest" description="Disordered" evidence="1">
    <location>
        <begin position="84"/>
        <end position="120"/>
    </location>
</feature>
<dbReference type="Proteomes" id="UP000029121">
    <property type="component" value="Unassembled WGS sequence"/>
</dbReference>